<dbReference type="RefSeq" id="WP_316900502.1">
    <property type="nucleotide sequence ID" value="NZ_CATWHI010000003.1"/>
</dbReference>
<evidence type="ECO:0000313" key="7">
    <source>
        <dbReference type="EMBL" id="CAJ0741395.1"/>
    </source>
</evidence>
<dbReference type="GO" id="GO:0016746">
    <property type="term" value="F:acyltransferase activity"/>
    <property type="evidence" value="ECO:0007669"/>
    <property type="project" value="UniProtKB-KW"/>
</dbReference>
<dbReference type="PIRSF" id="PIRSF026649">
    <property type="entry name" value="MsbB"/>
    <property type="match status" value="1"/>
</dbReference>
<gene>
    <name evidence="7" type="primary">lpxP</name>
    <name evidence="7" type="ORF">R16034_02619</name>
</gene>
<evidence type="ECO:0000256" key="3">
    <source>
        <dbReference type="ARBA" id="ARBA00022519"/>
    </source>
</evidence>
<dbReference type="NCBIfam" id="NF006487">
    <property type="entry name" value="PRK08905.1"/>
    <property type="match status" value="1"/>
</dbReference>
<sequence>MTFLYWLFSRLPLSVLQALGGWLGALAAQVPGRYHDRLIANFRHAYPDVTPAMLKEAGRSAGRMVFEMPYFWVRKNGAQVAPHLFDVCRTVIERALADGRGLIFLTPHLGCFEVLPQAYASEHPVTSLFKPPRKESLRAWIEHMRTGPNMQMAPADPRGVRMLVRALKRGEAIGILPDQTPTGGEGVWAPFFGKPAYTMTLVHRLHRLTGAPVVALFAERLPRGTGYRLHVEEIGDLPEDATQAATRINAAIERLIAVAPTQYLWGYNRYKHPKGAEAPPAA</sequence>
<evidence type="ECO:0000256" key="5">
    <source>
        <dbReference type="ARBA" id="ARBA00023136"/>
    </source>
</evidence>
<keyword evidence="3" id="KW-0997">Cell inner membrane</keyword>
<dbReference type="PANTHER" id="PTHR30606:SF10">
    <property type="entry name" value="PHOSPHATIDYLINOSITOL MANNOSIDE ACYLTRANSFERASE"/>
    <property type="match status" value="1"/>
</dbReference>
<dbReference type="GO" id="GO:0005886">
    <property type="term" value="C:plasma membrane"/>
    <property type="evidence" value="ECO:0007669"/>
    <property type="project" value="UniProtKB-SubCell"/>
</dbReference>
<dbReference type="CDD" id="cd07984">
    <property type="entry name" value="LPLAT_LABLAT-like"/>
    <property type="match status" value="1"/>
</dbReference>
<dbReference type="AlphaFoldDB" id="A0AB72X0T6"/>
<dbReference type="EMBL" id="CATWHI010000003">
    <property type="protein sequence ID" value="CAJ0741395.1"/>
    <property type="molecule type" value="Genomic_DNA"/>
</dbReference>
<dbReference type="EC" id="2.3.1.242" evidence="7"/>
<protein>
    <submittedName>
        <fullName evidence="7">Lipid A biosynthesis palmitoleoyltransferase</fullName>
        <ecNumber evidence="7">2.3.1.242</ecNumber>
    </submittedName>
</protein>
<accession>A0AB72X0T6</accession>
<comment type="subcellular location">
    <subcellularLocation>
        <location evidence="1">Cell inner membrane</location>
    </subcellularLocation>
</comment>
<keyword evidence="2" id="KW-1003">Cell membrane</keyword>
<keyword evidence="8" id="KW-1185">Reference proteome</keyword>
<evidence type="ECO:0000256" key="6">
    <source>
        <dbReference type="ARBA" id="ARBA00023315"/>
    </source>
</evidence>
<reference evidence="7 8" key="1">
    <citation type="submission" date="2023-07" db="EMBL/GenBank/DDBJ databases">
        <authorList>
            <person name="Peeters C."/>
        </authorList>
    </citation>
    <scope>NUCLEOTIDE SEQUENCE [LARGE SCALE GENOMIC DNA]</scope>
    <source>
        <strain evidence="7 8">R-16034</strain>
    </source>
</reference>
<organism evidence="7 8">
    <name type="scientific">Ralstonia edaphi</name>
    <dbReference type="NCBI Taxonomy" id="3058599"/>
    <lineage>
        <taxon>Bacteria</taxon>
        <taxon>Pseudomonadati</taxon>
        <taxon>Pseudomonadota</taxon>
        <taxon>Betaproteobacteria</taxon>
        <taxon>Burkholderiales</taxon>
        <taxon>Burkholderiaceae</taxon>
        <taxon>Ralstonia</taxon>
    </lineage>
</organism>
<dbReference type="GO" id="GO:0009247">
    <property type="term" value="P:glycolipid biosynthetic process"/>
    <property type="evidence" value="ECO:0007669"/>
    <property type="project" value="UniProtKB-ARBA"/>
</dbReference>
<keyword evidence="6 7" id="KW-0012">Acyltransferase</keyword>
<name>A0AB72X0T6_9RALS</name>
<keyword evidence="5" id="KW-0472">Membrane</keyword>
<dbReference type="InterPro" id="IPR004960">
    <property type="entry name" value="LipA_acyltrans"/>
</dbReference>
<keyword evidence="4 7" id="KW-0808">Transferase</keyword>
<dbReference type="Proteomes" id="UP001189225">
    <property type="component" value="Unassembled WGS sequence"/>
</dbReference>
<evidence type="ECO:0000256" key="2">
    <source>
        <dbReference type="ARBA" id="ARBA00022475"/>
    </source>
</evidence>
<dbReference type="PANTHER" id="PTHR30606">
    <property type="entry name" value="LIPID A BIOSYNTHESIS LAUROYL ACYLTRANSFERASE"/>
    <property type="match status" value="1"/>
</dbReference>
<evidence type="ECO:0000256" key="1">
    <source>
        <dbReference type="ARBA" id="ARBA00004533"/>
    </source>
</evidence>
<evidence type="ECO:0000256" key="4">
    <source>
        <dbReference type="ARBA" id="ARBA00022679"/>
    </source>
</evidence>
<comment type="caution">
    <text evidence="7">The sequence shown here is derived from an EMBL/GenBank/DDBJ whole genome shotgun (WGS) entry which is preliminary data.</text>
</comment>
<proteinExistence type="predicted"/>
<dbReference type="Pfam" id="PF03279">
    <property type="entry name" value="Lip_A_acyltrans"/>
    <property type="match status" value="1"/>
</dbReference>
<evidence type="ECO:0000313" key="8">
    <source>
        <dbReference type="Proteomes" id="UP001189225"/>
    </source>
</evidence>